<dbReference type="PROSITE" id="PS01184">
    <property type="entry name" value="UBIE_2"/>
    <property type="match status" value="1"/>
</dbReference>
<comment type="catalytic activity">
    <reaction evidence="6">
        <text>a 2-demethylmenaquinol + S-adenosyl-L-methionine = a menaquinol + S-adenosyl-L-homocysteine + H(+)</text>
        <dbReference type="Rhea" id="RHEA:42640"/>
        <dbReference type="Rhea" id="RHEA-COMP:9539"/>
        <dbReference type="Rhea" id="RHEA-COMP:9563"/>
        <dbReference type="ChEBI" id="CHEBI:15378"/>
        <dbReference type="ChEBI" id="CHEBI:18151"/>
        <dbReference type="ChEBI" id="CHEBI:55437"/>
        <dbReference type="ChEBI" id="CHEBI:57856"/>
        <dbReference type="ChEBI" id="CHEBI:59789"/>
        <dbReference type="EC" id="2.1.1.163"/>
    </reaction>
</comment>
<dbReference type="PANTHER" id="PTHR43591:SF24">
    <property type="entry name" value="2-METHOXY-6-POLYPRENYL-1,4-BENZOQUINOL METHYLASE, MITOCHONDRIAL"/>
    <property type="match status" value="1"/>
</dbReference>
<dbReference type="RefSeq" id="WP_090650914.1">
    <property type="nucleotide sequence ID" value="NZ_CBCRYE010000011.1"/>
</dbReference>
<dbReference type="SUPFAM" id="SSF53335">
    <property type="entry name" value="S-adenosyl-L-methionine-dependent methyltransferases"/>
    <property type="match status" value="1"/>
</dbReference>
<reference evidence="8" key="1">
    <citation type="submission" date="2016-10" db="EMBL/GenBank/DDBJ databases">
        <authorList>
            <person name="Varghese N."/>
            <person name="Submissions S."/>
        </authorList>
    </citation>
    <scope>NUCLEOTIDE SEQUENCE [LARGE SCALE GENOMIC DNA]</scope>
    <source>
        <strain evidence="8">CGMCC 1.3431</strain>
    </source>
</reference>
<feature type="binding site" evidence="6">
    <location>
        <position position="107"/>
    </location>
    <ligand>
        <name>S-adenosyl-L-methionine</name>
        <dbReference type="ChEBI" id="CHEBI:59789"/>
    </ligand>
</feature>
<evidence type="ECO:0000256" key="6">
    <source>
        <dbReference type="HAMAP-Rule" id="MF_01813"/>
    </source>
</evidence>
<keyword evidence="2 6" id="KW-0489">Methyltransferase</keyword>
<dbReference type="OrthoDB" id="9808140at2"/>
<feature type="binding site" evidence="6">
    <location>
        <begin position="136"/>
        <end position="137"/>
    </location>
    <ligand>
        <name>S-adenosyl-L-methionine</name>
        <dbReference type="ChEBI" id="CHEBI:59789"/>
    </ligand>
</feature>
<dbReference type="UniPathway" id="UPA00079">
    <property type="reaction ID" value="UER00169"/>
</dbReference>
<dbReference type="GO" id="GO:0008425">
    <property type="term" value="F:2-methoxy-6-polyprenyl-1,4-benzoquinol methyltransferase activity"/>
    <property type="evidence" value="ECO:0007669"/>
    <property type="project" value="UniProtKB-UniRule"/>
</dbReference>
<gene>
    <name evidence="6" type="primary">ubiE</name>
    <name evidence="7" type="ORF">SAMN02927928_0153</name>
</gene>
<sequence>MTQSASTSPFGFKDVDAREKVAMVHDVFKNVASNYDLMNDVMSGGVHHLWKDAACARLNPQPGEVIIDCAGGTGDIARRLAKLARAAKARRIARGYAAKDAEIRIIDYNEAMIMAGREKSQRQHLDEPEISWSVGDAMNLAIEDNTIDAYIISFGIRNVADVQVALNEAKRVLKPGGRFFCLEFSHPTSSVISKIYETYSFKVIPFMGELVAKDRDSYQYLVESIQRFPDQDTFKGMIEKAGFRNARYTNYSGGVCALHEGWA</sequence>
<name>A0A1G4TST8_9CAUL</name>
<evidence type="ECO:0000256" key="5">
    <source>
        <dbReference type="ARBA" id="ARBA00022691"/>
    </source>
</evidence>
<dbReference type="GO" id="GO:0009234">
    <property type="term" value="P:menaquinone biosynthetic process"/>
    <property type="evidence" value="ECO:0007669"/>
    <property type="project" value="UniProtKB-UniRule"/>
</dbReference>
<feature type="binding site" evidence="6">
    <location>
        <position position="153"/>
    </location>
    <ligand>
        <name>S-adenosyl-L-methionine</name>
        <dbReference type="ChEBI" id="CHEBI:59789"/>
    </ligand>
</feature>
<comment type="pathway">
    <text evidence="6">Cofactor biosynthesis; ubiquinone biosynthesis.</text>
</comment>
<dbReference type="Proteomes" id="UP000199150">
    <property type="component" value="Unassembled WGS sequence"/>
</dbReference>
<dbReference type="STRING" id="260084.SAMN02927928_0153"/>
<comment type="catalytic activity">
    <reaction evidence="6">
        <text>a 2-methoxy-6-(all-trans-polyprenyl)benzene-1,4-diol + S-adenosyl-L-methionine = a 5-methoxy-2-methyl-3-(all-trans-polyprenyl)benzene-1,4-diol + S-adenosyl-L-homocysteine + H(+)</text>
        <dbReference type="Rhea" id="RHEA:28286"/>
        <dbReference type="Rhea" id="RHEA-COMP:10858"/>
        <dbReference type="Rhea" id="RHEA-COMP:10859"/>
        <dbReference type="ChEBI" id="CHEBI:15378"/>
        <dbReference type="ChEBI" id="CHEBI:57856"/>
        <dbReference type="ChEBI" id="CHEBI:59789"/>
        <dbReference type="ChEBI" id="CHEBI:84166"/>
        <dbReference type="ChEBI" id="CHEBI:84167"/>
        <dbReference type="EC" id="2.1.1.201"/>
    </reaction>
</comment>
<dbReference type="PANTHER" id="PTHR43591">
    <property type="entry name" value="METHYLTRANSFERASE"/>
    <property type="match status" value="1"/>
</dbReference>
<evidence type="ECO:0000256" key="1">
    <source>
        <dbReference type="ARBA" id="ARBA00022428"/>
    </source>
</evidence>
<keyword evidence="4 6" id="KW-0831">Ubiquinone biosynthesis</keyword>
<dbReference type="CDD" id="cd02440">
    <property type="entry name" value="AdoMet_MTases"/>
    <property type="match status" value="1"/>
</dbReference>
<feature type="binding site" evidence="6">
    <location>
        <position position="73"/>
    </location>
    <ligand>
        <name>S-adenosyl-L-methionine</name>
        <dbReference type="ChEBI" id="CHEBI:59789"/>
    </ligand>
</feature>
<evidence type="ECO:0000313" key="7">
    <source>
        <dbReference type="EMBL" id="SCW84414.1"/>
    </source>
</evidence>
<dbReference type="InterPro" id="IPR029063">
    <property type="entry name" value="SAM-dependent_MTases_sf"/>
</dbReference>
<evidence type="ECO:0000256" key="4">
    <source>
        <dbReference type="ARBA" id="ARBA00022688"/>
    </source>
</evidence>
<dbReference type="GO" id="GO:0032259">
    <property type="term" value="P:methylation"/>
    <property type="evidence" value="ECO:0007669"/>
    <property type="project" value="UniProtKB-KW"/>
</dbReference>
<dbReference type="UniPathway" id="UPA00232"/>
<organism evidence="7 8">
    <name type="scientific">Asticcacaulis taihuensis</name>
    <dbReference type="NCBI Taxonomy" id="260084"/>
    <lineage>
        <taxon>Bacteria</taxon>
        <taxon>Pseudomonadati</taxon>
        <taxon>Pseudomonadota</taxon>
        <taxon>Alphaproteobacteria</taxon>
        <taxon>Caulobacterales</taxon>
        <taxon>Caulobacteraceae</taxon>
        <taxon>Asticcacaulis</taxon>
    </lineage>
</organism>
<dbReference type="HAMAP" id="MF_01813">
    <property type="entry name" value="MenG_UbiE_methyltr"/>
    <property type="match status" value="1"/>
</dbReference>
<keyword evidence="1 6" id="KW-0474">Menaquinone biosynthesis</keyword>
<accession>A0A1G4TST8</accession>
<dbReference type="GO" id="GO:0009060">
    <property type="term" value="P:aerobic respiration"/>
    <property type="evidence" value="ECO:0007669"/>
    <property type="project" value="UniProtKB-UniRule"/>
</dbReference>
<dbReference type="EC" id="2.1.1.163" evidence="6"/>
<evidence type="ECO:0000256" key="2">
    <source>
        <dbReference type="ARBA" id="ARBA00022603"/>
    </source>
</evidence>
<keyword evidence="5 6" id="KW-0949">S-adenosyl-L-methionine</keyword>
<dbReference type="GO" id="GO:0043770">
    <property type="term" value="F:demethylmenaquinone methyltransferase activity"/>
    <property type="evidence" value="ECO:0007669"/>
    <property type="project" value="UniProtKB-UniRule"/>
</dbReference>
<keyword evidence="8" id="KW-1185">Reference proteome</keyword>
<comment type="function">
    <text evidence="6">Methyltransferase required for the conversion of demethylmenaquinol (DMKH2) to menaquinol (MKH2) and the conversion of 2-polyprenyl-6-methoxy-1,4-benzoquinol (DDMQH2) to 2-polyprenyl-3-methyl-6-methoxy-1,4-benzoquinol (DMQH2).</text>
</comment>
<dbReference type="Gene3D" id="3.40.50.150">
    <property type="entry name" value="Vaccinia Virus protein VP39"/>
    <property type="match status" value="1"/>
</dbReference>
<dbReference type="NCBIfam" id="TIGR01934">
    <property type="entry name" value="MenG_MenH_UbiE"/>
    <property type="match status" value="1"/>
</dbReference>
<protein>
    <recommendedName>
        <fullName evidence="6">Ubiquinone/menaquinone biosynthesis C-methyltransferase UbiE</fullName>
        <ecNumber evidence="6">2.1.1.163</ecNumber>
        <ecNumber evidence="6">2.1.1.201</ecNumber>
    </recommendedName>
    <alternativeName>
        <fullName evidence="6">2-methoxy-6-polyprenyl-1,4-benzoquinol methylase</fullName>
    </alternativeName>
    <alternativeName>
        <fullName evidence="6">Demethylmenaquinone methyltransferase</fullName>
    </alternativeName>
</protein>
<dbReference type="InterPro" id="IPR004033">
    <property type="entry name" value="UbiE/COQ5_MeTrFase"/>
</dbReference>
<comment type="pathway">
    <text evidence="6">Quinol/quinone metabolism; menaquinone biosynthesis; menaquinol from 1,4-dihydroxy-2-naphthoate: step 2/2.</text>
</comment>
<dbReference type="Pfam" id="PF01209">
    <property type="entry name" value="Ubie_methyltran"/>
    <property type="match status" value="1"/>
</dbReference>
<evidence type="ECO:0000313" key="8">
    <source>
        <dbReference type="Proteomes" id="UP000199150"/>
    </source>
</evidence>
<keyword evidence="3 6" id="KW-0808">Transferase</keyword>
<dbReference type="PROSITE" id="PS01183">
    <property type="entry name" value="UBIE_1"/>
    <property type="match status" value="1"/>
</dbReference>
<proteinExistence type="inferred from homology"/>
<evidence type="ECO:0000256" key="3">
    <source>
        <dbReference type="ARBA" id="ARBA00022679"/>
    </source>
</evidence>
<comment type="similarity">
    <text evidence="6">Belongs to the class I-like SAM-binding methyltransferase superfamily. MenG/UbiE family.</text>
</comment>
<dbReference type="InterPro" id="IPR023576">
    <property type="entry name" value="UbiE/COQ5_MeTrFase_CS"/>
</dbReference>
<dbReference type="EMBL" id="FMTS01000012">
    <property type="protein sequence ID" value="SCW84414.1"/>
    <property type="molecule type" value="Genomic_DNA"/>
</dbReference>
<dbReference type="AlphaFoldDB" id="A0A1G4TST8"/>
<dbReference type="PROSITE" id="PS51608">
    <property type="entry name" value="SAM_MT_UBIE"/>
    <property type="match status" value="1"/>
</dbReference>
<dbReference type="EC" id="2.1.1.201" evidence="6"/>